<keyword evidence="5" id="KW-0808">Transferase</keyword>
<dbReference type="InterPro" id="IPR017850">
    <property type="entry name" value="Alkaline_phosphatase_core_sf"/>
</dbReference>
<dbReference type="PANTHER" id="PTHR23071:SF1">
    <property type="entry name" value="GPI ETHANOLAMINE PHOSPHATE TRANSFERASE 3"/>
    <property type="match status" value="1"/>
</dbReference>
<evidence type="ECO:0000256" key="5">
    <source>
        <dbReference type="ARBA" id="ARBA00022679"/>
    </source>
</evidence>
<keyword evidence="10" id="KW-0325">Glycoprotein</keyword>
<dbReference type="Proteomes" id="UP000038040">
    <property type="component" value="Unplaced"/>
</dbReference>
<dbReference type="GO" id="GO:0006506">
    <property type="term" value="P:GPI anchor biosynthetic process"/>
    <property type="evidence" value="ECO:0007669"/>
    <property type="project" value="UniProtKB-UniPathway"/>
</dbReference>
<comment type="subcellular location">
    <subcellularLocation>
        <location evidence="1">Endoplasmic reticulum membrane</location>
        <topology evidence="1">Multi-pass membrane protein</topology>
    </subcellularLocation>
</comment>
<organism evidence="13 14">
    <name type="scientific">Dracunculus medinensis</name>
    <name type="common">Guinea worm</name>
    <dbReference type="NCBI Taxonomy" id="318479"/>
    <lineage>
        <taxon>Eukaryota</taxon>
        <taxon>Metazoa</taxon>
        <taxon>Ecdysozoa</taxon>
        <taxon>Nematoda</taxon>
        <taxon>Chromadorea</taxon>
        <taxon>Rhabditida</taxon>
        <taxon>Spirurina</taxon>
        <taxon>Dracunculoidea</taxon>
        <taxon>Dracunculidae</taxon>
        <taxon>Dracunculus</taxon>
    </lineage>
</organism>
<comment type="similarity">
    <text evidence="3">Belongs to the PIGG/PIGN/PIGO family. PIGO subfamily.</text>
</comment>
<evidence type="ECO:0000256" key="4">
    <source>
        <dbReference type="ARBA" id="ARBA00022502"/>
    </source>
</evidence>
<evidence type="ECO:0000256" key="10">
    <source>
        <dbReference type="ARBA" id="ARBA00023180"/>
    </source>
</evidence>
<keyword evidence="4" id="KW-0337">GPI-anchor biosynthesis</keyword>
<proteinExistence type="inferred from homology"/>
<dbReference type="CDD" id="cd16023">
    <property type="entry name" value="GPI_EPT_3"/>
    <property type="match status" value="1"/>
</dbReference>
<feature type="transmembrane region" description="Helical" evidence="11">
    <location>
        <begin position="639"/>
        <end position="658"/>
    </location>
</feature>
<evidence type="ECO:0000256" key="3">
    <source>
        <dbReference type="ARBA" id="ARBA00008695"/>
    </source>
</evidence>
<feature type="transmembrane region" description="Helical" evidence="11">
    <location>
        <begin position="572"/>
        <end position="589"/>
    </location>
</feature>
<dbReference type="GO" id="GO:0005789">
    <property type="term" value="C:endoplasmic reticulum membrane"/>
    <property type="evidence" value="ECO:0007669"/>
    <property type="project" value="UniProtKB-SubCell"/>
</dbReference>
<evidence type="ECO:0000256" key="7">
    <source>
        <dbReference type="ARBA" id="ARBA00022824"/>
    </source>
</evidence>
<dbReference type="GO" id="GO:0051377">
    <property type="term" value="F:mannose-ethanolamine phosphotransferase activity"/>
    <property type="evidence" value="ECO:0007669"/>
    <property type="project" value="InterPro"/>
</dbReference>
<evidence type="ECO:0000256" key="2">
    <source>
        <dbReference type="ARBA" id="ARBA00004687"/>
    </source>
</evidence>
<dbReference type="WBParaSite" id="DME_0000579301-mRNA-1">
    <property type="protein sequence ID" value="DME_0000579301-mRNA-1"/>
    <property type="gene ID" value="DME_0000579301"/>
</dbReference>
<feature type="transmembrane region" description="Helical" evidence="11">
    <location>
        <begin position="372"/>
        <end position="392"/>
    </location>
</feature>
<feature type="signal peptide" evidence="12">
    <location>
        <begin position="1"/>
        <end position="18"/>
    </location>
</feature>
<evidence type="ECO:0000256" key="9">
    <source>
        <dbReference type="ARBA" id="ARBA00023136"/>
    </source>
</evidence>
<dbReference type="AlphaFoldDB" id="A0A0N4UEI6"/>
<feature type="transmembrane region" description="Helical" evidence="11">
    <location>
        <begin position="521"/>
        <end position="539"/>
    </location>
</feature>
<dbReference type="PANTHER" id="PTHR23071">
    <property type="entry name" value="PHOSPHATIDYLINOSITOL GLYCAN"/>
    <property type="match status" value="1"/>
</dbReference>
<evidence type="ECO:0000256" key="11">
    <source>
        <dbReference type="SAM" id="Phobius"/>
    </source>
</evidence>
<evidence type="ECO:0000256" key="8">
    <source>
        <dbReference type="ARBA" id="ARBA00022989"/>
    </source>
</evidence>
<keyword evidence="9 11" id="KW-0472">Membrane</keyword>
<evidence type="ECO:0000256" key="6">
    <source>
        <dbReference type="ARBA" id="ARBA00022692"/>
    </source>
</evidence>
<feature type="chain" id="PRO_5005886710" evidence="12">
    <location>
        <begin position="19"/>
        <end position="830"/>
    </location>
</feature>
<name>A0A0N4UEI6_DRAME</name>
<evidence type="ECO:0000256" key="12">
    <source>
        <dbReference type="SAM" id="SignalP"/>
    </source>
</evidence>
<accession>A0A0N4UEI6</accession>
<evidence type="ECO:0000256" key="1">
    <source>
        <dbReference type="ARBA" id="ARBA00004477"/>
    </source>
</evidence>
<feature type="transmembrane region" description="Helical" evidence="11">
    <location>
        <begin position="768"/>
        <end position="787"/>
    </location>
</feature>
<keyword evidence="7" id="KW-0256">Endoplasmic reticulum</keyword>
<evidence type="ECO:0000313" key="14">
    <source>
        <dbReference type="WBParaSite" id="DME_0000579301-mRNA-1"/>
    </source>
</evidence>
<feature type="transmembrane region" description="Helical" evidence="11">
    <location>
        <begin position="740"/>
        <end position="762"/>
    </location>
</feature>
<keyword evidence="12" id="KW-0732">Signal</keyword>
<dbReference type="UniPathway" id="UPA00196"/>
<feature type="transmembrane region" description="Helical" evidence="11">
    <location>
        <begin position="469"/>
        <end position="500"/>
    </location>
</feature>
<reference evidence="14" key="1">
    <citation type="submission" date="2017-02" db="UniProtKB">
        <authorList>
            <consortium name="WormBaseParasite"/>
        </authorList>
    </citation>
    <scope>IDENTIFICATION</scope>
</reference>
<comment type="pathway">
    <text evidence="2">Glycolipid biosynthesis; glycosylphosphatidylinositol-anchor biosynthesis.</text>
</comment>
<dbReference type="InterPro" id="IPR037675">
    <property type="entry name" value="PIG-O_N"/>
</dbReference>
<feature type="transmembrane region" description="Helical" evidence="11">
    <location>
        <begin position="710"/>
        <end position="728"/>
    </location>
</feature>
<feature type="transmembrane region" description="Helical" evidence="11">
    <location>
        <begin position="437"/>
        <end position="457"/>
    </location>
</feature>
<dbReference type="Gene3D" id="3.40.720.10">
    <property type="entry name" value="Alkaline Phosphatase, subunit A"/>
    <property type="match status" value="1"/>
</dbReference>
<keyword evidence="8 11" id="KW-1133">Transmembrane helix</keyword>
<feature type="transmembrane region" description="Helical" evidence="11">
    <location>
        <begin position="412"/>
        <end position="430"/>
    </location>
</feature>
<feature type="transmembrane region" description="Helical" evidence="11">
    <location>
        <begin position="807"/>
        <end position="826"/>
    </location>
</feature>
<dbReference type="InterPro" id="IPR039524">
    <property type="entry name" value="PIGO/GPI13"/>
</dbReference>
<dbReference type="Pfam" id="PF01663">
    <property type="entry name" value="Phosphodiest"/>
    <property type="match status" value="1"/>
</dbReference>
<feature type="transmembrane region" description="Helical" evidence="11">
    <location>
        <begin position="679"/>
        <end position="704"/>
    </location>
</feature>
<keyword evidence="6 11" id="KW-0812">Transmembrane</keyword>
<dbReference type="InterPro" id="IPR002591">
    <property type="entry name" value="Phosphodiest/P_Trfase"/>
</dbReference>
<evidence type="ECO:0000313" key="13">
    <source>
        <dbReference type="Proteomes" id="UP000038040"/>
    </source>
</evidence>
<sequence length="830" mass="95518">LTLSLTVSLLMFQYGILIKRVELNERSSCSDVSYSINSCWVPSQFNRIILIIVDALRYDFVNPTNSHTFYGGHMKNVNNLLSRNNGNSLLFHFIADPPTTTMQRLKALTTGSLPTFIDMNSNFASASISEDNWIDQLVQSGRKIVFMGDDTWVSLFPKQFHRKYHLPSFDVYDLHTVDDMILGNIYNELRRSDWTVLIAHFLGVDHCGHKHGPKSPEMVAKLSQMDDFIKNMTDLMNDETLLVVMGDHGMTETGDHGGDADMEIDAALFLYSRKKLLHSQFVSDSVSQVDIVPTLSLLLDLPIPFSNIGIVIESIFPQKLLPLVLRSNTWQIIRYAQRMASEIPELEWHLRQFESGTENLRKYRDTMSRMQLVFRYFWTSFNSYFIMIGLLSLLEAVLNCADSIFNGDDISISWLIFRSGLLFMQAATYITGDEEHYFSVIFILLCSSVSFRIIYLLNSLLTVTYSWSTVMLLFFLFFHAISFFSNSFIVFESITIRFLTQQKFNRPRRFMSFLDWFKHRLEYRKILMVLLVLFLLRLGSVFERCREEQQSACIQTVFAEPLSKVPSDTLKIIRFITAILSFSFANYFAYQYLQKFPSESVHSSFLFPSAIATICHWSTELIPDKVLNHFPAFSHITAQVVYVISLCGMLAICVRLIRKGPFRLFEGCSYSYMLCISEILALILGDGLALSLTIVLSVLFISLRFIDNEYHLVLFLTLFSSHSFFALAHQSTFTSIPWNAAFVGIPGNFIYHWIPATLIIMHVFASQILYSFSLPLFVFSIICATALHRRHLMMWKVFAPKFIFESLSLCIINITVVLTCCIFRNISFIK</sequence>
<dbReference type="SUPFAM" id="SSF53649">
    <property type="entry name" value="Alkaline phosphatase-like"/>
    <property type="match status" value="1"/>
</dbReference>
<protein>
    <submittedName>
        <fullName evidence="14">GPI ethanolamine phosphate transferase 3</fullName>
    </submittedName>
</protein>